<feature type="compositionally biased region" description="Polar residues" evidence="1">
    <location>
        <begin position="347"/>
        <end position="363"/>
    </location>
</feature>
<proteinExistence type="predicted"/>
<dbReference type="Proteomes" id="UP001642502">
    <property type="component" value="Unassembled WGS sequence"/>
</dbReference>
<organism evidence="2 3">
    <name type="scientific">Sporothrix epigloea</name>
    <dbReference type="NCBI Taxonomy" id="1892477"/>
    <lineage>
        <taxon>Eukaryota</taxon>
        <taxon>Fungi</taxon>
        <taxon>Dikarya</taxon>
        <taxon>Ascomycota</taxon>
        <taxon>Pezizomycotina</taxon>
        <taxon>Sordariomycetes</taxon>
        <taxon>Sordariomycetidae</taxon>
        <taxon>Ophiostomatales</taxon>
        <taxon>Ophiostomataceae</taxon>
        <taxon>Sporothrix</taxon>
    </lineage>
</organism>
<evidence type="ECO:0000313" key="2">
    <source>
        <dbReference type="EMBL" id="CAK7263356.1"/>
    </source>
</evidence>
<comment type="caution">
    <text evidence="2">The sequence shown here is derived from an EMBL/GenBank/DDBJ whole genome shotgun (WGS) entry which is preliminary data.</text>
</comment>
<feature type="compositionally biased region" description="Basic and acidic residues" evidence="1">
    <location>
        <begin position="600"/>
        <end position="610"/>
    </location>
</feature>
<gene>
    <name evidence="2" type="ORF">SEPCBS119000_000429</name>
</gene>
<protein>
    <submittedName>
        <fullName evidence="2">Uncharacterized protein</fullName>
    </submittedName>
</protein>
<feature type="region of interest" description="Disordered" evidence="1">
    <location>
        <begin position="506"/>
        <end position="550"/>
    </location>
</feature>
<feature type="region of interest" description="Disordered" evidence="1">
    <location>
        <begin position="581"/>
        <end position="658"/>
    </location>
</feature>
<keyword evidence="3" id="KW-1185">Reference proteome</keyword>
<reference evidence="2 3" key="1">
    <citation type="submission" date="2024-01" db="EMBL/GenBank/DDBJ databases">
        <authorList>
            <person name="Allen C."/>
            <person name="Tagirdzhanova G."/>
        </authorList>
    </citation>
    <scope>NUCLEOTIDE SEQUENCE [LARGE SCALE GENOMIC DNA]</scope>
    <source>
        <strain evidence="2 3">CBS 119000</strain>
    </source>
</reference>
<accession>A0ABP0D8W3</accession>
<dbReference type="EMBL" id="CAWUON010000003">
    <property type="protein sequence ID" value="CAK7263356.1"/>
    <property type="molecule type" value="Genomic_DNA"/>
</dbReference>
<feature type="compositionally biased region" description="Polar residues" evidence="1">
    <location>
        <begin position="166"/>
        <end position="180"/>
    </location>
</feature>
<feature type="compositionally biased region" description="Acidic residues" evidence="1">
    <location>
        <begin position="325"/>
        <end position="337"/>
    </location>
</feature>
<feature type="region of interest" description="Disordered" evidence="1">
    <location>
        <begin position="158"/>
        <end position="218"/>
    </location>
</feature>
<name>A0ABP0D8W3_9PEZI</name>
<feature type="compositionally biased region" description="Basic and acidic residues" evidence="1">
    <location>
        <begin position="537"/>
        <end position="550"/>
    </location>
</feature>
<feature type="region of interest" description="Disordered" evidence="1">
    <location>
        <begin position="310"/>
        <end position="377"/>
    </location>
</feature>
<feature type="compositionally biased region" description="Basic and acidic residues" evidence="1">
    <location>
        <begin position="182"/>
        <end position="192"/>
    </location>
</feature>
<evidence type="ECO:0000313" key="3">
    <source>
        <dbReference type="Proteomes" id="UP001642502"/>
    </source>
</evidence>
<feature type="compositionally biased region" description="Basic residues" evidence="1">
    <location>
        <begin position="633"/>
        <end position="644"/>
    </location>
</feature>
<sequence length="658" mass="71342">MTRLAARIPDDEAIRGREAWKNFREVQHAEGETLLCFLVRIEKLAVEFLDACNPGKQGHFDLLLIWHVLDLLDATVPGWEDRFQKGLFDKQNLSSETWQTKRSWNGFIALLQVLAPPITLSRKTVARPERVQALFENVSLSDQQAAAALTKSMTELSIKSRGPADKSSTAIKQQTPTTIAKSRADEREDHPAKNSSLPVTAGKMTVSGVNSGRDDANTPDEKVAVIIDGELRYAIPGYESRKKPRHDLASAPRFIIEKFFRLKFPGRPKCGDCNCRHPEIGYMLCSLCRFCHMGGDIECYVQHPQLRGTRPAKDKYRMDYPASEGESDSGESLEADESVVAPRVESKSSNSIPKQAESKQQSGAGAEPKPASMPNDEAARNSVANLATSMETLTVIETRSPARAADDDMSNLASSLKTLGFVDPSSSTPSKSPPLVFDSPTSPFLAFQSGVAHLSQKAKCEVEESPTDTALSSTLPQAAVSSLTGTHAVHSPVSATVTTNPVLQSTPAASSAPADVSLATAGPERKATTHNGGGVKLTEDNLSRVPHGRDYPRWATMSSLSTSSSGASLVAFQTRRRAELEKAIEKRTENQTGTAATAEADPRQSVRAEEGTSAQAEQNHRGNPSGEPEAPKRRGTRGGRKKGKQSKEREREHNGQIV</sequence>
<feature type="compositionally biased region" description="Basic and acidic residues" evidence="1">
    <location>
        <begin position="645"/>
        <end position="658"/>
    </location>
</feature>
<evidence type="ECO:0000256" key="1">
    <source>
        <dbReference type="SAM" id="MobiDB-lite"/>
    </source>
</evidence>